<evidence type="ECO:0000313" key="1">
    <source>
        <dbReference type="EMBL" id="RLP80351.1"/>
    </source>
</evidence>
<dbReference type="EMBL" id="RCTF01000003">
    <property type="protein sequence ID" value="RLP80351.1"/>
    <property type="molecule type" value="Genomic_DNA"/>
</dbReference>
<gene>
    <name evidence="1" type="ORF">D9R14_04570</name>
</gene>
<evidence type="ECO:0000313" key="2">
    <source>
        <dbReference type="Proteomes" id="UP000269692"/>
    </source>
</evidence>
<comment type="caution">
    <text evidence="1">The sequence shown here is derived from an EMBL/GenBank/DDBJ whole genome shotgun (WGS) entry which is preliminary data.</text>
</comment>
<accession>A0A3L7AL86</accession>
<keyword evidence="2" id="KW-1185">Reference proteome</keyword>
<dbReference type="OrthoDB" id="7679288at2"/>
<dbReference type="Proteomes" id="UP000269692">
    <property type="component" value="Unassembled WGS sequence"/>
</dbReference>
<dbReference type="AlphaFoldDB" id="A0A3L7AL86"/>
<dbReference type="RefSeq" id="WP_121622145.1">
    <property type="nucleotide sequence ID" value="NZ_JACIIW010000006.1"/>
</dbReference>
<name>A0A3L7AL86_9HYPH</name>
<sequence length="78" mass="9024">MDPFLKSLSARRTIVDAELEAERNRAAPDGERLVALRRMRQQLGVQIAYIRREGRQIAEVMVVRKPRRLTGLTLKPVR</sequence>
<protein>
    <submittedName>
        <fullName evidence="1">Uncharacterized protein</fullName>
    </submittedName>
</protein>
<reference evidence="1 2" key="1">
    <citation type="submission" date="2018-10" db="EMBL/GenBank/DDBJ databases">
        <title>Xanthobacter tagetidis genome sequencing and assembly.</title>
        <authorList>
            <person name="Maclea K.S."/>
            <person name="Goen A.E."/>
            <person name="Fatima S.A."/>
        </authorList>
    </citation>
    <scope>NUCLEOTIDE SEQUENCE [LARGE SCALE GENOMIC DNA]</scope>
    <source>
        <strain evidence="1 2">ATCC 700314</strain>
    </source>
</reference>
<proteinExistence type="predicted"/>
<organism evidence="1 2">
    <name type="scientific">Xanthobacter tagetidis</name>
    <dbReference type="NCBI Taxonomy" id="60216"/>
    <lineage>
        <taxon>Bacteria</taxon>
        <taxon>Pseudomonadati</taxon>
        <taxon>Pseudomonadota</taxon>
        <taxon>Alphaproteobacteria</taxon>
        <taxon>Hyphomicrobiales</taxon>
        <taxon>Xanthobacteraceae</taxon>
        <taxon>Xanthobacter</taxon>
    </lineage>
</organism>